<evidence type="ECO:0000256" key="1">
    <source>
        <dbReference type="SAM" id="Phobius"/>
    </source>
</evidence>
<keyword evidence="1" id="KW-0812">Transmembrane</keyword>
<feature type="transmembrane region" description="Helical" evidence="1">
    <location>
        <begin position="63"/>
        <end position="81"/>
    </location>
</feature>
<organism evidence="2">
    <name type="scientific">mine drainage metagenome</name>
    <dbReference type="NCBI Taxonomy" id="410659"/>
    <lineage>
        <taxon>unclassified sequences</taxon>
        <taxon>metagenomes</taxon>
        <taxon>ecological metagenomes</taxon>
    </lineage>
</organism>
<sequence length="84" mass="9309">MAADLNKEEYDLEERKRESRYGKNYKWVALSNTTLGVLMASIDSSILIISLPAIFNGLGVSPLTPGNITLLLWLLLGYMIMSSS</sequence>
<accession>T1C2F2</accession>
<reference evidence="2" key="2">
    <citation type="journal article" date="2014" name="ISME J.">
        <title>Microbial stratification in low pH oxic and suboxic macroscopic growths along an acid mine drainage.</title>
        <authorList>
            <person name="Mendez-Garcia C."/>
            <person name="Mesa V."/>
            <person name="Sprenger R.R."/>
            <person name="Richter M."/>
            <person name="Diez M.S."/>
            <person name="Solano J."/>
            <person name="Bargiela R."/>
            <person name="Golyshina O.V."/>
            <person name="Manteca A."/>
            <person name="Ramos J.L."/>
            <person name="Gallego J.R."/>
            <person name="Llorente I."/>
            <person name="Martins Dos Santos V.A."/>
            <person name="Jensen O.N."/>
            <person name="Pelaez A.I."/>
            <person name="Sanchez J."/>
            <person name="Ferrer M."/>
        </authorList>
    </citation>
    <scope>NUCLEOTIDE SEQUENCE</scope>
</reference>
<reference evidence="2" key="1">
    <citation type="submission" date="2013-08" db="EMBL/GenBank/DDBJ databases">
        <authorList>
            <person name="Mendez C."/>
            <person name="Richter M."/>
            <person name="Ferrer M."/>
            <person name="Sanchez J."/>
        </authorList>
    </citation>
    <scope>NUCLEOTIDE SEQUENCE</scope>
</reference>
<proteinExistence type="predicted"/>
<protein>
    <submittedName>
        <fullName evidence="2">Membrane protein</fullName>
    </submittedName>
</protein>
<keyword evidence="1" id="KW-1133">Transmembrane helix</keyword>
<dbReference type="AlphaFoldDB" id="T1C2F2"/>
<name>T1C2F2_9ZZZZ</name>
<gene>
    <name evidence="2" type="ORF">B2A_03970</name>
</gene>
<dbReference type="SUPFAM" id="SSF103473">
    <property type="entry name" value="MFS general substrate transporter"/>
    <property type="match status" value="1"/>
</dbReference>
<dbReference type="InterPro" id="IPR036259">
    <property type="entry name" value="MFS_trans_sf"/>
</dbReference>
<feature type="transmembrane region" description="Helical" evidence="1">
    <location>
        <begin position="27"/>
        <end position="51"/>
    </location>
</feature>
<evidence type="ECO:0000313" key="2">
    <source>
        <dbReference type="EMBL" id="EQD59474.1"/>
    </source>
</evidence>
<dbReference type="EMBL" id="AUZZ01002648">
    <property type="protein sequence ID" value="EQD59474.1"/>
    <property type="molecule type" value="Genomic_DNA"/>
</dbReference>
<keyword evidence="1" id="KW-0472">Membrane</keyword>
<comment type="caution">
    <text evidence="2">The sequence shown here is derived from an EMBL/GenBank/DDBJ whole genome shotgun (WGS) entry which is preliminary data.</text>
</comment>